<evidence type="ECO:0000313" key="1">
    <source>
        <dbReference type="EMBL" id="GJD95628.1"/>
    </source>
</evidence>
<gene>
    <name evidence="1" type="ORF">OCOJLMKI_2841</name>
</gene>
<proteinExistence type="predicted"/>
<sequence length="97" mass="9913">MPTLRLLAAGSVLGLSVATIGLVCTDRLDHPAPDPVPVMARFPALDPATTGAVAPAVPAVKPAPAKPPAPLMTNGFDTERLNALMRGDPISGPARRN</sequence>
<dbReference type="Proteomes" id="UP001055125">
    <property type="component" value="Unassembled WGS sequence"/>
</dbReference>
<accession>A0ABQ4S1A3</accession>
<organism evidence="1 2">
    <name type="scientific">Methylobacterium iners</name>
    <dbReference type="NCBI Taxonomy" id="418707"/>
    <lineage>
        <taxon>Bacteria</taxon>
        <taxon>Pseudomonadati</taxon>
        <taxon>Pseudomonadota</taxon>
        <taxon>Alphaproteobacteria</taxon>
        <taxon>Hyphomicrobiales</taxon>
        <taxon>Methylobacteriaceae</taxon>
        <taxon>Methylobacterium</taxon>
    </lineage>
</organism>
<keyword evidence="2" id="KW-1185">Reference proteome</keyword>
<protein>
    <submittedName>
        <fullName evidence="1">Uncharacterized protein</fullName>
    </submittedName>
</protein>
<reference evidence="1" key="1">
    <citation type="journal article" date="2021" name="Front. Microbiol.">
        <title>Comprehensive Comparative Genomics and Phenotyping of Methylobacterium Species.</title>
        <authorList>
            <person name="Alessa O."/>
            <person name="Ogura Y."/>
            <person name="Fujitani Y."/>
            <person name="Takami H."/>
            <person name="Hayashi T."/>
            <person name="Sahin N."/>
            <person name="Tani A."/>
        </authorList>
    </citation>
    <scope>NUCLEOTIDE SEQUENCE</scope>
    <source>
        <strain evidence="1">DSM 19015</strain>
    </source>
</reference>
<evidence type="ECO:0000313" key="2">
    <source>
        <dbReference type="Proteomes" id="UP001055125"/>
    </source>
</evidence>
<reference evidence="1" key="2">
    <citation type="submission" date="2021-08" db="EMBL/GenBank/DDBJ databases">
        <authorList>
            <person name="Tani A."/>
            <person name="Ola A."/>
            <person name="Ogura Y."/>
            <person name="Katsura K."/>
            <person name="Hayashi T."/>
        </authorList>
    </citation>
    <scope>NUCLEOTIDE SEQUENCE</scope>
    <source>
        <strain evidence="1">DSM 19015</strain>
    </source>
</reference>
<comment type="caution">
    <text evidence="1">The sequence shown here is derived from an EMBL/GenBank/DDBJ whole genome shotgun (WGS) entry which is preliminary data.</text>
</comment>
<dbReference type="EMBL" id="BPQP01000041">
    <property type="protein sequence ID" value="GJD95628.1"/>
    <property type="molecule type" value="Genomic_DNA"/>
</dbReference>
<dbReference type="RefSeq" id="WP_238244770.1">
    <property type="nucleotide sequence ID" value="NZ_BPQP01000041.1"/>
</dbReference>
<name>A0ABQ4S1A3_9HYPH</name>